<dbReference type="Pfam" id="PF05725">
    <property type="entry name" value="FNIP"/>
    <property type="match status" value="1"/>
</dbReference>
<dbReference type="Proteomes" id="UP000695562">
    <property type="component" value="Unassembled WGS sequence"/>
</dbReference>
<proteinExistence type="predicted"/>
<feature type="non-terminal residue" evidence="2">
    <location>
        <position position="1"/>
    </location>
</feature>
<keyword evidence="3" id="KW-1185">Reference proteome</keyword>
<dbReference type="InterPro" id="IPR051251">
    <property type="entry name" value="STK_FNIP-Repeat"/>
</dbReference>
<comment type="caution">
    <text evidence="2">The sequence shown here is derived from an EMBL/GenBank/DDBJ whole genome shotgun (WGS) entry which is preliminary data.</text>
</comment>
<protein>
    <recommendedName>
        <fullName evidence="4">FNIP repeat-containing protein</fullName>
    </recommendedName>
</protein>
<evidence type="ECO:0000313" key="2">
    <source>
        <dbReference type="EMBL" id="KAF2068114.1"/>
    </source>
</evidence>
<dbReference type="EMBL" id="AJWJ01001195">
    <property type="protein sequence ID" value="KAF2068114.1"/>
    <property type="molecule type" value="Genomic_DNA"/>
</dbReference>
<name>A0A8J4V1G3_9MYCE</name>
<keyword evidence="1" id="KW-0677">Repeat</keyword>
<evidence type="ECO:0000313" key="3">
    <source>
        <dbReference type="Proteomes" id="UP000695562"/>
    </source>
</evidence>
<sequence>HLITHIIVSSHFYVNHYDIVQQQPQHQQPILFGLSITTPRDPLILATELPLSIKYFKYTTVSQQLTKEYIPQTITSLYLDISVRIDRIPKSVKTLTIDSTYQSKRDKKRLKGLRFHHLSQLLPPSLTKFQFNDHYYNAKIDFNLNQMPPNLTYLAIYGDFTFTGNGNGSLKYLKLNTGSDGPYLIPTSVTQLKMSTPSLDSTPLPPNLNHLEYNFIGLVGETATSPKKFPEKLTTLSLKNCSYTNISKNNWPSGVLDYRNWSEQSEKDVPYLPPSLTKARLCIDKDMKELPILPSSLTELKMLSTRRFETFTGPSPFHSYFPNTIVKLVLQYSGELFIGLIPTSVTDLKLNYPKPIPKGAIPNSVTKLHLVNNSYLVQPIVIPNSVTYLTFEFARQLYPELEIPDSVKTLKIIYLEFNNTPLLDFFKTPFKNITRFSTYEFMHDRLVEKLRDKKLFPNLKQINVVGHYNHIIEQNMVYNEVDYRNNRGGSSNFKNKYK</sequence>
<evidence type="ECO:0000256" key="1">
    <source>
        <dbReference type="ARBA" id="ARBA00022737"/>
    </source>
</evidence>
<gene>
    <name evidence="2" type="ORF">CYY_010560</name>
</gene>
<dbReference type="InterPro" id="IPR008615">
    <property type="entry name" value="FNIP"/>
</dbReference>
<dbReference type="PANTHER" id="PTHR32134">
    <property type="entry name" value="FNIP REPEAT-CONTAINING PROTEIN"/>
    <property type="match status" value="1"/>
</dbReference>
<reference evidence="2" key="1">
    <citation type="submission" date="2020-01" db="EMBL/GenBank/DDBJ databases">
        <title>Development of genomics and gene disruption for Polysphondylium violaceum indicates a role for the polyketide synthase stlB in stalk morphogenesis.</title>
        <authorList>
            <person name="Narita B."/>
            <person name="Kawabe Y."/>
            <person name="Kin K."/>
            <person name="Saito T."/>
            <person name="Gibbs R."/>
            <person name="Kuspa A."/>
            <person name="Muzny D."/>
            <person name="Queller D."/>
            <person name="Richards S."/>
            <person name="Strassman J."/>
            <person name="Sucgang R."/>
            <person name="Worley K."/>
            <person name="Schaap P."/>
        </authorList>
    </citation>
    <scope>NUCLEOTIDE SEQUENCE</scope>
    <source>
        <strain evidence="2">QSvi11</strain>
    </source>
</reference>
<accession>A0A8J4V1G3</accession>
<evidence type="ECO:0008006" key="4">
    <source>
        <dbReference type="Google" id="ProtNLM"/>
    </source>
</evidence>
<dbReference type="PANTHER" id="PTHR32134:SF169">
    <property type="entry name" value="FNIP REPEAT-CONTAINING PROTEIN-RELATED"/>
    <property type="match status" value="1"/>
</dbReference>
<dbReference type="AlphaFoldDB" id="A0A8J4V1G3"/>
<organism evidence="2 3">
    <name type="scientific">Polysphondylium violaceum</name>
    <dbReference type="NCBI Taxonomy" id="133409"/>
    <lineage>
        <taxon>Eukaryota</taxon>
        <taxon>Amoebozoa</taxon>
        <taxon>Evosea</taxon>
        <taxon>Eumycetozoa</taxon>
        <taxon>Dictyostelia</taxon>
        <taxon>Dictyosteliales</taxon>
        <taxon>Dictyosteliaceae</taxon>
        <taxon>Polysphondylium</taxon>
    </lineage>
</organism>